<protein>
    <submittedName>
        <fullName evidence="8">DMT family transporter</fullName>
    </submittedName>
</protein>
<feature type="domain" description="EamA" evidence="7">
    <location>
        <begin position="151"/>
        <end position="276"/>
    </location>
</feature>
<comment type="caution">
    <text evidence="8">The sequence shown here is derived from an EMBL/GenBank/DDBJ whole genome shotgun (WGS) entry which is preliminary data.</text>
</comment>
<gene>
    <name evidence="8" type="ORF">GCM10008906_17700</name>
</gene>
<evidence type="ECO:0000313" key="8">
    <source>
        <dbReference type="EMBL" id="GAA0739231.1"/>
    </source>
</evidence>
<keyword evidence="9" id="KW-1185">Reference proteome</keyword>
<comment type="subcellular location">
    <subcellularLocation>
        <location evidence="1">Membrane</location>
        <topology evidence="1">Multi-pass membrane protein</topology>
    </subcellularLocation>
</comment>
<dbReference type="EMBL" id="BAAACG010000008">
    <property type="protein sequence ID" value="GAA0739231.1"/>
    <property type="molecule type" value="Genomic_DNA"/>
</dbReference>
<evidence type="ECO:0000256" key="1">
    <source>
        <dbReference type="ARBA" id="ARBA00004141"/>
    </source>
</evidence>
<evidence type="ECO:0000256" key="5">
    <source>
        <dbReference type="ARBA" id="ARBA00023136"/>
    </source>
</evidence>
<keyword evidence="5 6" id="KW-0472">Membrane</keyword>
<evidence type="ECO:0000259" key="7">
    <source>
        <dbReference type="Pfam" id="PF00892"/>
    </source>
</evidence>
<dbReference type="SUPFAM" id="SSF103481">
    <property type="entry name" value="Multidrug resistance efflux transporter EmrE"/>
    <property type="match status" value="2"/>
</dbReference>
<feature type="transmembrane region" description="Helical" evidence="6">
    <location>
        <begin position="204"/>
        <end position="224"/>
    </location>
</feature>
<feature type="transmembrane region" description="Helical" evidence="6">
    <location>
        <begin position="177"/>
        <end position="198"/>
    </location>
</feature>
<keyword evidence="3 6" id="KW-0812">Transmembrane</keyword>
<dbReference type="InterPro" id="IPR037185">
    <property type="entry name" value="EmrE-like"/>
</dbReference>
<feature type="transmembrane region" description="Helical" evidence="6">
    <location>
        <begin position="38"/>
        <end position="56"/>
    </location>
</feature>
<evidence type="ECO:0000256" key="3">
    <source>
        <dbReference type="ARBA" id="ARBA00022692"/>
    </source>
</evidence>
<accession>A0ABN1JGC1</accession>
<feature type="domain" description="EamA" evidence="7">
    <location>
        <begin position="6"/>
        <end position="137"/>
    </location>
</feature>
<feature type="transmembrane region" description="Helical" evidence="6">
    <location>
        <begin position="121"/>
        <end position="137"/>
    </location>
</feature>
<dbReference type="Pfam" id="PF00892">
    <property type="entry name" value="EamA"/>
    <property type="match status" value="2"/>
</dbReference>
<dbReference type="PANTHER" id="PTHR22911:SF6">
    <property type="entry name" value="SOLUTE CARRIER FAMILY 35 MEMBER G1"/>
    <property type="match status" value="1"/>
</dbReference>
<evidence type="ECO:0000256" key="6">
    <source>
        <dbReference type="SAM" id="Phobius"/>
    </source>
</evidence>
<evidence type="ECO:0000256" key="4">
    <source>
        <dbReference type="ARBA" id="ARBA00022989"/>
    </source>
</evidence>
<dbReference type="InterPro" id="IPR000620">
    <property type="entry name" value="EamA_dom"/>
</dbReference>
<dbReference type="Proteomes" id="UP001501510">
    <property type="component" value="Unassembled WGS sequence"/>
</dbReference>
<feature type="transmembrane region" description="Helical" evidence="6">
    <location>
        <begin position="236"/>
        <end position="253"/>
    </location>
</feature>
<keyword evidence="4 6" id="KW-1133">Transmembrane helix</keyword>
<dbReference type="RefSeq" id="WP_343760869.1">
    <property type="nucleotide sequence ID" value="NZ_BAAACG010000008.1"/>
</dbReference>
<dbReference type="Gene3D" id="1.10.3730.20">
    <property type="match status" value="1"/>
</dbReference>
<sequence length="284" mass="31317">MNNKSKAVFLMLLSALGFAFMAAMVKLAGDIPLAEKVFFRNLVSFIVVFVASRNSGESLICKKENFKYVLARSLLGLTGVFLYFYSINNLYLADSSMINKLSPIFIIIFAAIFLKEKLNAVKIISMVVAFIGVLLVIKPQWDLSILPAASGLLSAAFAGGAYTMVRYLKDKEKPATIVFYFSLISVVGTFPLVLLNFSKPTLNQLIYLILIGIFAAIAQIALTYSYKYAPASEVAVYNYTNIIFSAILGFIIWQETPDALSIVGGIIIILVALVVYLYNKKNDN</sequence>
<evidence type="ECO:0000313" key="9">
    <source>
        <dbReference type="Proteomes" id="UP001501510"/>
    </source>
</evidence>
<reference evidence="8 9" key="1">
    <citation type="journal article" date="2019" name="Int. J. Syst. Evol. Microbiol.">
        <title>The Global Catalogue of Microorganisms (GCM) 10K type strain sequencing project: providing services to taxonomists for standard genome sequencing and annotation.</title>
        <authorList>
            <consortium name="The Broad Institute Genomics Platform"/>
            <consortium name="The Broad Institute Genome Sequencing Center for Infectious Disease"/>
            <person name="Wu L."/>
            <person name="Ma J."/>
        </authorList>
    </citation>
    <scope>NUCLEOTIDE SEQUENCE [LARGE SCALE GENOMIC DNA]</scope>
    <source>
        <strain evidence="8 9">JCM 1407</strain>
    </source>
</reference>
<proteinExistence type="inferred from homology"/>
<organism evidence="8 9">
    <name type="scientific">Clostridium oceanicum</name>
    <dbReference type="NCBI Taxonomy" id="1543"/>
    <lineage>
        <taxon>Bacteria</taxon>
        <taxon>Bacillati</taxon>
        <taxon>Bacillota</taxon>
        <taxon>Clostridia</taxon>
        <taxon>Eubacteriales</taxon>
        <taxon>Clostridiaceae</taxon>
        <taxon>Clostridium</taxon>
    </lineage>
</organism>
<feature type="transmembrane region" description="Helical" evidence="6">
    <location>
        <begin position="143"/>
        <end position="165"/>
    </location>
</feature>
<evidence type="ECO:0000256" key="2">
    <source>
        <dbReference type="ARBA" id="ARBA00007362"/>
    </source>
</evidence>
<feature type="transmembrane region" description="Helical" evidence="6">
    <location>
        <begin position="259"/>
        <end position="278"/>
    </location>
</feature>
<feature type="transmembrane region" description="Helical" evidence="6">
    <location>
        <begin position="68"/>
        <end position="85"/>
    </location>
</feature>
<dbReference type="PANTHER" id="PTHR22911">
    <property type="entry name" value="ACYL-MALONYL CONDENSING ENZYME-RELATED"/>
    <property type="match status" value="1"/>
</dbReference>
<feature type="transmembrane region" description="Helical" evidence="6">
    <location>
        <begin position="97"/>
        <end position="114"/>
    </location>
</feature>
<name>A0ABN1JGC1_9CLOT</name>
<comment type="similarity">
    <text evidence="2">Belongs to the EamA transporter family.</text>
</comment>